<feature type="non-terminal residue" evidence="1">
    <location>
        <position position="66"/>
    </location>
</feature>
<protein>
    <submittedName>
        <fullName evidence="1">Uncharacterized protein</fullName>
    </submittedName>
</protein>
<name>A0AA36D9M4_9BILA</name>
<dbReference type="Proteomes" id="UP001177023">
    <property type="component" value="Unassembled WGS sequence"/>
</dbReference>
<dbReference type="EMBL" id="CATQJA010002664">
    <property type="protein sequence ID" value="CAJ0582294.1"/>
    <property type="molecule type" value="Genomic_DNA"/>
</dbReference>
<accession>A0AA36D9M4</accession>
<proteinExistence type="predicted"/>
<evidence type="ECO:0000313" key="1">
    <source>
        <dbReference type="EMBL" id="CAJ0582294.1"/>
    </source>
</evidence>
<reference evidence="1" key="1">
    <citation type="submission" date="2023-06" db="EMBL/GenBank/DDBJ databases">
        <authorList>
            <person name="Delattre M."/>
        </authorList>
    </citation>
    <scope>NUCLEOTIDE SEQUENCE</scope>
    <source>
        <strain evidence="1">AF72</strain>
    </source>
</reference>
<keyword evidence="2" id="KW-1185">Reference proteome</keyword>
<comment type="caution">
    <text evidence="1">The sequence shown here is derived from an EMBL/GenBank/DDBJ whole genome shotgun (WGS) entry which is preliminary data.</text>
</comment>
<sequence>MIAEFPLPEEIELLHSKPAFAFAQAFRLPASFSAPPTLFSSKLENPIGEFYQDFYISAHHSEKHDR</sequence>
<evidence type="ECO:0000313" key="2">
    <source>
        <dbReference type="Proteomes" id="UP001177023"/>
    </source>
</evidence>
<organism evidence="1 2">
    <name type="scientific">Mesorhabditis spiculigera</name>
    <dbReference type="NCBI Taxonomy" id="96644"/>
    <lineage>
        <taxon>Eukaryota</taxon>
        <taxon>Metazoa</taxon>
        <taxon>Ecdysozoa</taxon>
        <taxon>Nematoda</taxon>
        <taxon>Chromadorea</taxon>
        <taxon>Rhabditida</taxon>
        <taxon>Rhabditina</taxon>
        <taxon>Rhabditomorpha</taxon>
        <taxon>Rhabditoidea</taxon>
        <taxon>Rhabditidae</taxon>
        <taxon>Mesorhabditinae</taxon>
        <taxon>Mesorhabditis</taxon>
    </lineage>
</organism>
<gene>
    <name evidence="1" type="ORF">MSPICULIGERA_LOCUS20433</name>
</gene>
<dbReference type="AlphaFoldDB" id="A0AA36D9M4"/>